<sequence>MSIARRPSAVRLQNDWNEVTQWDDYGQSASAPKNTAEAYCFHPGVLPEELRILMVGIGGLGVANLTRRLRDLIADRYCHVCTAEQRGVAQRRASTAATLVAGRSVCAPSLDVSDVDILIGLEPLEALRYRDRLRPGSLCLLSDVRIETICGGLRQYADTREIVCELEWQGAQCVLIPLAQWHRSERMEPVYASSVMLGLFCAVFDIDIERAKTLAFCGLAPRIAHKNIRAMEWGFRQFRREASDMALFNSRQDSSDYILHGYGETELAEAKV</sequence>
<dbReference type="Pfam" id="PF01558">
    <property type="entry name" value="POR"/>
    <property type="match status" value="1"/>
</dbReference>
<dbReference type="PANTHER" id="PTHR43854:SF1">
    <property type="entry name" value="INDOLEPYRUVATE OXIDOREDUCTASE SUBUNIT IORB"/>
    <property type="match status" value="1"/>
</dbReference>
<evidence type="ECO:0000313" key="3">
    <source>
        <dbReference type="EMBL" id="CAI8936057.1"/>
    </source>
</evidence>
<protein>
    <submittedName>
        <fullName evidence="3">POR domain-containing protein</fullName>
    </submittedName>
</protein>
<dbReference type="SUPFAM" id="SSF53323">
    <property type="entry name" value="Pyruvate-ferredoxin oxidoreductase, PFOR, domain III"/>
    <property type="match status" value="1"/>
</dbReference>
<reference evidence="3 4" key="1">
    <citation type="submission" date="2023-03" db="EMBL/GenBank/DDBJ databases">
        <authorList>
            <person name="Pearce D."/>
        </authorList>
    </citation>
    <scope>NUCLEOTIDE SEQUENCE [LARGE SCALE GENOMIC DNA]</scope>
    <source>
        <strain evidence="3">Msz</strain>
    </source>
</reference>
<dbReference type="Proteomes" id="UP001162030">
    <property type="component" value="Chromosome"/>
</dbReference>
<dbReference type="RefSeq" id="WP_026609579.1">
    <property type="nucleotide sequence ID" value="NZ_OX458333.1"/>
</dbReference>
<keyword evidence="1" id="KW-0560">Oxidoreductase</keyword>
<accession>A0ABM9I757</accession>
<keyword evidence="4" id="KW-1185">Reference proteome</keyword>
<dbReference type="EMBL" id="OX458333">
    <property type="protein sequence ID" value="CAI8936057.1"/>
    <property type="molecule type" value="Genomic_DNA"/>
</dbReference>
<evidence type="ECO:0000313" key="4">
    <source>
        <dbReference type="Proteomes" id="UP001162030"/>
    </source>
</evidence>
<dbReference type="InterPro" id="IPR002869">
    <property type="entry name" value="Pyrv_flavodox_OxRed_cen"/>
</dbReference>
<dbReference type="InterPro" id="IPR052198">
    <property type="entry name" value="IorB_Oxidoreductase"/>
</dbReference>
<evidence type="ECO:0000259" key="2">
    <source>
        <dbReference type="Pfam" id="PF01558"/>
    </source>
</evidence>
<dbReference type="Gene3D" id="3.40.920.10">
    <property type="entry name" value="Pyruvate-ferredoxin oxidoreductase, PFOR, domain III"/>
    <property type="match status" value="1"/>
</dbReference>
<evidence type="ECO:0000256" key="1">
    <source>
        <dbReference type="ARBA" id="ARBA00023002"/>
    </source>
</evidence>
<proteinExistence type="predicted"/>
<feature type="domain" description="Pyruvate/ketoisovalerate oxidoreductase catalytic" evidence="2">
    <location>
        <begin position="58"/>
        <end position="235"/>
    </location>
</feature>
<organism evidence="3 4">
    <name type="scientific">Methylocaldum szegediense</name>
    <dbReference type="NCBI Taxonomy" id="73780"/>
    <lineage>
        <taxon>Bacteria</taxon>
        <taxon>Pseudomonadati</taxon>
        <taxon>Pseudomonadota</taxon>
        <taxon>Gammaproteobacteria</taxon>
        <taxon>Methylococcales</taxon>
        <taxon>Methylococcaceae</taxon>
        <taxon>Methylocaldum</taxon>
    </lineage>
</organism>
<dbReference type="InterPro" id="IPR019752">
    <property type="entry name" value="Pyrv/ketoisovalerate_OxRed_cat"/>
</dbReference>
<gene>
    <name evidence="3" type="ORF">MSZNOR_4141</name>
</gene>
<dbReference type="PANTHER" id="PTHR43854">
    <property type="entry name" value="INDOLEPYRUVATE OXIDOREDUCTASE SUBUNIT IORB"/>
    <property type="match status" value="1"/>
</dbReference>
<name>A0ABM9I757_9GAMM</name>